<dbReference type="AlphaFoldDB" id="A0A4U5NWK9"/>
<gene>
    <name evidence="2" type="ORF">L596_012291</name>
</gene>
<keyword evidence="1" id="KW-0732">Signal</keyword>
<evidence type="ECO:0000313" key="2">
    <source>
        <dbReference type="EMBL" id="TKR87977.1"/>
    </source>
</evidence>
<keyword evidence="3" id="KW-1185">Reference proteome</keyword>
<organism evidence="2 3">
    <name type="scientific">Steinernema carpocapsae</name>
    <name type="common">Entomopathogenic nematode</name>
    <dbReference type="NCBI Taxonomy" id="34508"/>
    <lineage>
        <taxon>Eukaryota</taxon>
        <taxon>Metazoa</taxon>
        <taxon>Ecdysozoa</taxon>
        <taxon>Nematoda</taxon>
        <taxon>Chromadorea</taxon>
        <taxon>Rhabditida</taxon>
        <taxon>Tylenchina</taxon>
        <taxon>Panagrolaimomorpha</taxon>
        <taxon>Strongyloidoidea</taxon>
        <taxon>Steinernematidae</taxon>
        <taxon>Steinernema</taxon>
    </lineage>
</organism>
<name>A0A4U5NWK9_STECR</name>
<sequence>MQPRAFRRFLVLGSLTPGLWCSAARGGGNSKIALKTKPPEIDCTAVAEGRGRVTLTVIVPDNDLCGY</sequence>
<dbReference type="EMBL" id="AZBU02000003">
    <property type="protein sequence ID" value="TKR87977.1"/>
    <property type="molecule type" value="Genomic_DNA"/>
</dbReference>
<feature type="signal peptide" evidence="1">
    <location>
        <begin position="1"/>
        <end position="21"/>
    </location>
</feature>
<accession>A0A4U5NWK9</accession>
<reference evidence="2 3" key="1">
    <citation type="journal article" date="2015" name="Genome Biol.">
        <title>Comparative genomics of Steinernema reveals deeply conserved gene regulatory networks.</title>
        <authorList>
            <person name="Dillman A.R."/>
            <person name="Macchietto M."/>
            <person name="Porter C.F."/>
            <person name="Rogers A."/>
            <person name="Williams B."/>
            <person name="Antoshechkin I."/>
            <person name="Lee M.M."/>
            <person name="Goodwin Z."/>
            <person name="Lu X."/>
            <person name="Lewis E.E."/>
            <person name="Goodrich-Blair H."/>
            <person name="Stock S.P."/>
            <person name="Adams B.J."/>
            <person name="Sternberg P.W."/>
            <person name="Mortazavi A."/>
        </authorList>
    </citation>
    <scope>NUCLEOTIDE SEQUENCE [LARGE SCALE GENOMIC DNA]</scope>
    <source>
        <strain evidence="2 3">ALL</strain>
    </source>
</reference>
<proteinExistence type="predicted"/>
<evidence type="ECO:0008006" key="4">
    <source>
        <dbReference type="Google" id="ProtNLM"/>
    </source>
</evidence>
<protein>
    <recommendedName>
        <fullName evidence="4">ZP domain-containing protein</fullName>
    </recommendedName>
</protein>
<feature type="chain" id="PRO_5020889556" description="ZP domain-containing protein" evidence="1">
    <location>
        <begin position="22"/>
        <end position="67"/>
    </location>
</feature>
<reference evidence="2 3" key="2">
    <citation type="journal article" date="2019" name="G3 (Bethesda)">
        <title>Hybrid Assembly of the Genome of the Entomopathogenic Nematode Steinernema carpocapsae Identifies the X-Chromosome.</title>
        <authorList>
            <person name="Serra L."/>
            <person name="Macchietto M."/>
            <person name="Macias-Munoz A."/>
            <person name="McGill C.J."/>
            <person name="Rodriguez I.M."/>
            <person name="Rodriguez B."/>
            <person name="Murad R."/>
            <person name="Mortazavi A."/>
        </authorList>
    </citation>
    <scope>NUCLEOTIDE SEQUENCE [LARGE SCALE GENOMIC DNA]</scope>
    <source>
        <strain evidence="2 3">ALL</strain>
    </source>
</reference>
<dbReference type="Proteomes" id="UP000298663">
    <property type="component" value="Unassembled WGS sequence"/>
</dbReference>
<evidence type="ECO:0000313" key="3">
    <source>
        <dbReference type="Proteomes" id="UP000298663"/>
    </source>
</evidence>
<evidence type="ECO:0000256" key="1">
    <source>
        <dbReference type="SAM" id="SignalP"/>
    </source>
</evidence>
<comment type="caution">
    <text evidence="2">The sequence shown here is derived from an EMBL/GenBank/DDBJ whole genome shotgun (WGS) entry which is preliminary data.</text>
</comment>